<accession>A0A6S6SZD6</accession>
<keyword evidence="1" id="KW-0812">Transmembrane</keyword>
<keyword evidence="1" id="KW-1133">Transmembrane helix</keyword>
<gene>
    <name evidence="2" type="ORF">HELGO_WM38890</name>
</gene>
<dbReference type="AlphaFoldDB" id="A0A6S6SZD6"/>
<keyword evidence="1" id="KW-0472">Membrane</keyword>
<reference evidence="2" key="1">
    <citation type="submission" date="2020-01" db="EMBL/GenBank/DDBJ databases">
        <authorList>
            <person name="Meier V. D."/>
            <person name="Meier V D."/>
        </authorList>
    </citation>
    <scope>NUCLEOTIDE SEQUENCE</scope>
    <source>
        <strain evidence="2">HLG_WM_MAG_03</strain>
    </source>
</reference>
<evidence type="ECO:0000313" key="2">
    <source>
        <dbReference type="EMBL" id="CAA6808549.1"/>
    </source>
</evidence>
<feature type="transmembrane region" description="Helical" evidence="1">
    <location>
        <begin position="19"/>
        <end position="37"/>
    </location>
</feature>
<proteinExistence type="predicted"/>
<evidence type="ECO:0000256" key="1">
    <source>
        <dbReference type="SAM" id="Phobius"/>
    </source>
</evidence>
<organism evidence="2">
    <name type="scientific">uncultured Sulfurovum sp</name>
    <dbReference type="NCBI Taxonomy" id="269237"/>
    <lineage>
        <taxon>Bacteria</taxon>
        <taxon>Pseudomonadati</taxon>
        <taxon>Campylobacterota</taxon>
        <taxon>Epsilonproteobacteria</taxon>
        <taxon>Campylobacterales</taxon>
        <taxon>Sulfurovaceae</taxon>
        <taxon>Sulfurovum</taxon>
        <taxon>environmental samples</taxon>
    </lineage>
</organism>
<protein>
    <submittedName>
        <fullName evidence="2">Uncharacterized protein</fullName>
    </submittedName>
</protein>
<sequence length="84" mass="10563">MNCVESPQRVQLWSQLKLVMIKVKIMLSFFIVSFRFFPFHLNKYHYNYELIEWEVYLKKLKNKRELVVYRYLMNSIFKKMELEM</sequence>
<name>A0A6S6SZD6_9BACT</name>
<dbReference type="EMBL" id="CACVAR010000177">
    <property type="protein sequence ID" value="CAA6808549.1"/>
    <property type="molecule type" value="Genomic_DNA"/>
</dbReference>